<dbReference type="AlphaFoldDB" id="A0A183HDJ7"/>
<accession>A0A183HDJ7</accession>
<evidence type="ECO:0000256" key="2">
    <source>
        <dbReference type="SAM" id="MobiDB-lite"/>
    </source>
</evidence>
<keyword evidence="1" id="KW-0175">Coiled coil</keyword>
<sequence length="241" mass="28486">MPRREGNSPYSSISETSRSRSNSCSPTPGTSRRGNSPVPGNSGQWNDMQNLYNKAERTKERMMEYRAILQCIKNLRTAENEKNRSKQRTLKQKCEKYKQQIAEEKSLRDTLQGCFFELENQFNNSTEQLTELQVENEQKRNETVHLQKILKQTWKVLIQIRKQDTKKYRIWNLRTKNALHAKRIAEEKLREALEKCAMETKRSAELEESEKMLKTLIEKMKLEMDEKERSCNDSKIRLAVH</sequence>
<protein>
    <submittedName>
        <fullName evidence="5">BZIP domain-containing protein</fullName>
    </submittedName>
</protein>
<evidence type="ECO:0000313" key="5">
    <source>
        <dbReference type="WBParaSite" id="OFLC_0000555801-mRNA-1"/>
    </source>
</evidence>
<feature type="region of interest" description="Disordered" evidence="2">
    <location>
        <begin position="1"/>
        <end position="49"/>
    </location>
</feature>
<evidence type="ECO:0000313" key="3">
    <source>
        <dbReference type="EMBL" id="VDO43537.1"/>
    </source>
</evidence>
<proteinExistence type="predicted"/>
<feature type="coiled-coil region" evidence="1">
    <location>
        <begin position="182"/>
        <end position="237"/>
    </location>
</feature>
<dbReference type="EMBL" id="UZAJ01004841">
    <property type="protein sequence ID" value="VDO43537.1"/>
    <property type="molecule type" value="Genomic_DNA"/>
</dbReference>
<evidence type="ECO:0000313" key="4">
    <source>
        <dbReference type="Proteomes" id="UP000267606"/>
    </source>
</evidence>
<evidence type="ECO:0000256" key="1">
    <source>
        <dbReference type="SAM" id="Coils"/>
    </source>
</evidence>
<reference evidence="3 4" key="2">
    <citation type="submission" date="2018-11" db="EMBL/GenBank/DDBJ databases">
        <authorList>
            <consortium name="Pathogen Informatics"/>
        </authorList>
    </citation>
    <scope>NUCLEOTIDE SEQUENCE [LARGE SCALE GENOMIC DNA]</scope>
</reference>
<dbReference type="Proteomes" id="UP000267606">
    <property type="component" value="Unassembled WGS sequence"/>
</dbReference>
<gene>
    <name evidence="3" type="ORF">OFLC_LOCUS5558</name>
</gene>
<organism evidence="5">
    <name type="scientific">Onchocerca flexuosa</name>
    <dbReference type="NCBI Taxonomy" id="387005"/>
    <lineage>
        <taxon>Eukaryota</taxon>
        <taxon>Metazoa</taxon>
        <taxon>Ecdysozoa</taxon>
        <taxon>Nematoda</taxon>
        <taxon>Chromadorea</taxon>
        <taxon>Rhabditida</taxon>
        <taxon>Spirurina</taxon>
        <taxon>Spiruromorpha</taxon>
        <taxon>Filarioidea</taxon>
        <taxon>Onchocercidae</taxon>
        <taxon>Onchocerca</taxon>
    </lineage>
</organism>
<reference evidence="5" key="1">
    <citation type="submission" date="2016-06" db="UniProtKB">
        <authorList>
            <consortium name="WormBaseParasite"/>
        </authorList>
    </citation>
    <scope>IDENTIFICATION</scope>
</reference>
<dbReference type="WBParaSite" id="OFLC_0000555801-mRNA-1">
    <property type="protein sequence ID" value="OFLC_0000555801-mRNA-1"/>
    <property type="gene ID" value="OFLC_0000555801"/>
</dbReference>
<name>A0A183HDJ7_9BILA</name>
<feature type="compositionally biased region" description="Low complexity" evidence="2">
    <location>
        <begin position="8"/>
        <end position="25"/>
    </location>
</feature>
<dbReference type="STRING" id="387005.A0A183HDJ7"/>
<feature type="compositionally biased region" description="Polar residues" evidence="2">
    <location>
        <begin position="26"/>
        <end position="49"/>
    </location>
</feature>
<keyword evidence="4" id="KW-1185">Reference proteome</keyword>